<feature type="compositionally biased region" description="Basic and acidic residues" evidence="2">
    <location>
        <begin position="52"/>
        <end position="66"/>
    </location>
</feature>
<dbReference type="PROSITE" id="PS00571">
    <property type="entry name" value="AMIDASES"/>
    <property type="match status" value="1"/>
</dbReference>
<dbReference type="Gene3D" id="3.90.1300.10">
    <property type="entry name" value="Amidase signature (AS) domain"/>
    <property type="match status" value="1"/>
</dbReference>
<dbReference type="PANTHER" id="PTHR11895">
    <property type="entry name" value="TRANSAMIDASE"/>
    <property type="match status" value="1"/>
</dbReference>
<evidence type="ECO:0000256" key="2">
    <source>
        <dbReference type="SAM" id="MobiDB-lite"/>
    </source>
</evidence>
<sequence>MDTELWRLSATALAGAVADGEVSAREVTEAHLERIASVNPALNAITGPLTESARRAAAETDRRRAAGEPLGPLAGVPFTVKENIHVAGSATTFGVPRFRDLVPASDAPPVRRLRAAGAIPIGRTNLPDMTLGGLHTVSTLYGDTRNPWDPALTPGGSSGGDAVAVAAGMAPLGLGNDSGGSLRIPAAFNGVATLKPSYGRFPMDHRIGPQDPSLSSQLFPVDGPIARTVADLRAVCEVLSGSDPQDPRAVPVPLDGPPPAQGVRVGVVLDPAGPGPAPEVLAGLDSAAAALADAGYRVEHVEVPRLQEAVEGYRDLIYTEFALIWPTVRQLLTDDSSRHIEYSLAERPPVGLSEYIALPGLRLGIQRDWADLLERFPLLLGPAYAGLPPAPKTLLRDVEDNTRTFAAARLCRASTFVGVPSVGVPVGIAGGLPLGVQVIGGMYREDLCLRAAAAIEARLGVLTPVEPRS</sequence>
<dbReference type="PANTHER" id="PTHR11895:SF7">
    <property type="entry name" value="GLUTAMYL-TRNA(GLN) AMIDOTRANSFERASE SUBUNIT A, MITOCHONDRIAL"/>
    <property type="match status" value="1"/>
</dbReference>
<reference evidence="5" key="1">
    <citation type="journal article" date="2019" name="Int. J. Syst. Evol. Microbiol.">
        <title>The Global Catalogue of Microorganisms (GCM) 10K type strain sequencing project: providing services to taxonomists for standard genome sequencing and annotation.</title>
        <authorList>
            <consortium name="The Broad Institute Genomics Platform"/>
            <consortium name="The Broad Institute Genome Sequencing Center for Infectious Disease"/>
            <person name="Wu L."/>
            <person name="Ma J."/>
        </authorList>
    </citation>
    <scope>NUCLEOTIDE SEQUENCE [LARGE SCALE GENOMIC DNA]</scope>
    <source>
        <strain evidence="5">JCM 7356</strain>
    </source>
</reference>
<comment type="similarity">
    <text evidence="1">Belongs to the amidase family.</text>
</comment>
<dbReference type="InterPro" id="IPR000120">
    <property type="entry name" value="Amidase"/>
</dbReference>
<feature type="region of interest" description="Disordered" evidence="2">
    <location>
        <begin position="50"/>
        <end position="70"/>
    </location>
</feature>
<protein>
    <submittedName>
        <fullName evidence="4">Amidase family protein</fullName>
    </submittedName>
</protein>
<feature type="domain" description="Amidase" evidence="3">
    <location>
        <begin position="26"/>
        <end position="449"/>
    </location>
</feature>
<dbReference type="InterPro" id="IPR036928">
    <property type="entry name" value="AS_sf"/>
</dbReference>
<dbReference type="InterPro" id="IPR020556">
    <property type="entry name" value="Amidase_CS"/>
</dbReference>
<keyword evidence="5" id="KW-1185">Reference proteome</keyword>
<name>A0ABP5Q906_9ACTN</name>
<gene>
    <name evidence="4" type="ORF">GCM10010430_06120</name>
</gene>
<evidence type="ECO:0000256" key="1">
    <source>
        <dbReference type="ARBA" id="ARBA00009199"/>
    </source>
</evidence>
<accession>A0ABP5Q906</accession>
<dbReference type="RefSeq" id="WP_344634604.1">
    <property type="nucleotide sequence ID" value="NZ_BAAATR010000002.1"/>
</dbReference>
<dbReference type="Proteomes" id="UP001500305">
    <property type="component" value="Unassembled WGS sequence"/>
</dbReference>
<dbReference type="NCBIfam" id="NF005687">
    <property type="entry name" value="PRK07487.1"/>
    <property type="match status" value="1"/>
</dbReference>
<organism evidence="4 5">
    <name type="scientific">Kitasatospora cystarginea</name>
    <dbReference type="NCBI Taxonomy" id="58350"/>
    <lineage>
        <taxon>Bacteria</taxon>
        <taxon>Bacillati</taxon>
        <taxon>Actinomycetota</taxon>
        <taxon>Actinomycetes</taxon>
        <taxon>Kitasatosporales</taxon>
        <taxon>Streptomycetaceae</taxon>
        <taxon>Kitasatospora</taxon>
    </lineage>
</organism>
<evidence type="ECO:0000259" key="3">
    <source>
        <dbReference type="Pfam" id="PF01425"/>
    </source>
</evidence>
<proteinExistence type="inferred from homology"/>
<evidence type="ECO:0000313" key="4">
    <source>
        <dbReference type="EMBL" id="GAA2229044.1"/>
    </source>
</evidence>
<dbReference type="EMBL" id="BAAATR010000002">
    <property type="protein sequence ID" value="GAA2229044.1"/>
    <property type="molecule type" value="Genomic_DNA"/>
</dbReference>
<evidence type="ECO:0000313" key="5">
    <source>
        <dbReference type="Proteomes" id="UP001500305"/>
    </source>
</evidence>
<comment type="caution">
    <text evidence="4">The sequence shown here is derived from an EMBL/GenBank/DDBJ whole genome shotgun (WGS) entry which is preliminary data.</text>
</comment>
<dbReference type="InterPro" id="IPR023631">
    <property type="entry name" value="Amidase_dom"/>
</dbReference>
<dbReference type="SUPFAM" id="SSF75304">
    <property type="entry name" value="Amidase signature (AS) enzymes"/>
    <property type="match status" value="1"/>
</dbReference>
<dbReference type="Pfam" id="PF01425">
    <property type="entry name" value="Amidase"/>
    <property type="match status" value="1"/>
</dbReference>